<name>A0ABD5YVC5_9EURY</name>
<dbReference type="InterPro" id="IPR036291">
    <property type="entry name" value="NAD(P)-bd_dom_sf"/>
</dbReference>
<dbReference type="RefSeq" id="WP_390206575.1">
    <property type="nucleotide sequence ID" value="NZ_JBHSZC010000001.1"/>
</dbReference>
<comment type="caution">
    <text evidence="2">The sequence shown here is derived from an EMBL/GenBank/DDBJ whole genome shotgun (WGS) entry which is preliminary data.</text>
</comment>
<evidence type="ECO:0000313" key="3">
    <source>
        <dbReference type="Proteomes" id="UP001596417"/>
    </source>
</evidence>
<reference evidence="2 3" key="1">
    <citation type="journal article" date="2019" name="Int. J. Syst. Evol. Microbiol.">
        <title>The Global Catalogue of Microorganisms (GCM) 10K type strain sequencing project: providing services to taxonomists for standard genome sequencing and annotation.</title>
        <authorList>
            <consortium name="The Broad Institute Genomics Platform"/>
            <consortium name="The Broad Institute Genome Sequencing Center for Infectious Disease"/>
            <person name="Wu L."/>
            <person name="Ma J."/>
        </authorList>
    </citation>
    <scope>NUCLEOTIDE SEQUENCE [LARGE SCALE GENOMIC DNA]</scope>
    <source>
        <strain evidence="2 3">RDMS1</strain>
    </source>
</reference>
<keyword evidence="3" id="KW-1185">Reference proteome</keyword>
<evidence type="ECO:0000259" key="1">
    <source>
        <dbReference type="Pfam" id="PF04321"/>
    </source>
</evidence>
<proteinExistence type="predicted"/>
<organism evidence="2 3">
    <name type="scientific">Halocatena marina</name>
    <dbReference type="NCBI Taxonomy" id="2934937"/>
    <lineage>
        <taxon>Archaea</taxon>
        <taxon>Methanobacteriati</taxon>
        <taxon>Methanobacteriota</taxon>
        <taxon>Stenosarchaea group</taxon>
        <taxon>Halobacteria</taxon>
        <taxon>Halobacteriales</taxon>
        <taxon>Natronomonadaceae</taxon>
        <taxon>Halocatena</taxon>
    </lineage>
</organism>
<dbReference type="EMBL" id="JBHTAX010000001">
    <property type="protein sequence ID" value="MFC7191425.1"/>
    <property type="molecule type" value="Genomic_DNA"/>
</dbReference>
<gene>
    <name evidence="2" type="ORF">ACFQL7_17545</name>
</gene>
<protein>
    <submittedName>
        <fullName evidence="2">Sugar nucleotide-binding protein</fullName>
    </submittedName>
</protein>
<feature type="domain" description="RmlD-like substrate binding" evidence="1">
    <location>
        <begin position="27"/>
        <end position="252"/>
    </location>
</feature>
<dbReference type="Proteomes" id="UP001596417">
    <property type="component" value="Unassembled WGS sequence"/>
</dbReference>
<dbReference type="PANTHER" id="PTHR43242">
    <property type="entry name" value="NAD(P)-BINDING ROSSMANN-FOLD SUPERFAMILY PROTEIN"/>
    <property type="match status" value="1"/>
</dbReference>
<dbReference type="Pfam" id="PF04321">
    <property type="entry name" value="RmlD_sub_bind"/>
    <property type="match status" value="1"/>
</dbReference>
<dbReference type="Gene3D" id="3.40.50.720">
    <property type="entry name" value="NAD(P)-binding Rossmann-like Domain"/>
    <property type="match status" value="1"/>
</dbReference>
<dbReference type="InterPro" id="IPR029903">
    <property type="entry name" value="RmlD-like-bd"/>
</dbReference>
<dbReference type="AlphaFoldDB" id="A0ABD5YVC5"/>
<sequence>MSCLGTHYRNEQPYAPIEFDFWKDDPASLIDRYQPAVVVCAAAVEYYDHDIPRESFTAAAERLVTACRDRRFIYVSSDAVFDGTMGQYPETARPTPVSEYGHRLAVFEKLVRSNCEEYCIVRPSYLYGFARGELDHRLARTRDKVQAGETVEYFTDMFKSPIVVTEAAAAISALIEESVTGIVHCGGPRTSVYEFHCEALAGLGFSTDTIVPTRIPDGMDVPRDSSLKTTRLLQTTGIRPTTVREALKQNLSE</sequence>
<accession>A0ABD5YVC5</accession>
<evidence type="ECO:0000313" key="2">
    <source>
        <dbReference type="EMBL" id="MFC7191425.1"/>
    </source>
</evidence>
<dbReference type="PANTHER" id="PTHR43242:SF1">
    <property type="entry name" value="NAD(P)-BINDING ROSSMANN-FOLD SUPERFAMILY PROTEIN"/>
    <property type="match status" value="1"/>
</dbReference>
<dbReference type="SUPFAM" id="SSF51735">
    <property type="entry name" value="NAD(P)-binding Rossmann-fold domains"/>
    <property type="match status" value="1"/>
</dbReference>